<proteinExistence type="predicted"/>
<evidence type="ECO:0000313" key="1">
    <source>
        <dbReference type="EMBL" id="GAG83212.1"/>
    </source>
</evidence>
<comment type="caution">
    <text evidence="1">The sequence shown here is derived from an EMBL/GenBank/DDBJ whole genome shotgun (WGS) entry which is preliminary data.</text>
</comment>
<reference evidence="1" key="1">
    <citation type="journal article" date="2014" name="Front. Microbiol.">
        <title>High frequency of phylogenetically diverse reductive dehalogenase-homologous genes in deep subseafloor sedimentary metagenomes.</title>
        <authorList>
            <person name="Kawai M."/>
            <person name="Futagami T."/>
            <person name="Toyoda A."/>
            <person name="Takaki Y."/>
            <person name="Nishi S."/>
            <person name="Hori S."/>
            <person name="Arai W."/>
            <person name="Tsubouchi T."/>
            <person name="Morono Y."/>
            <person name="Uchiyama I."/>
            <person name="Ito T."/>
            <person name="Fujiyama A."/>
            <person name="Inagaki F."/>
            <person name="Takami H."/>
        </authorList>
    </citation>
    <scope>NUCLEOTIDE SEQUENCE</scope>
    <source>
        <strain evidence="1">Expedition CK06-06</strain>
    </source>
</reference>
<organism evidence="1">
    <name type="scientific">marine sediment metagenome</name>
    <dbReference type="NCBI Taxonomy" id="412755"/>
    <lineage>
        <taxon>unclassified sequences</taxon>
        <taxon>metagenomes</taxon>
        <taxon>ecological metagenomes</taxon>
    </lineage>
</organism>
<feature type="non-terminal residue" evidence="1">
    <location>
        <position position="1"/>
    </location>
</feature>
<dbReference type="EMBL" id="BART01017885">
    <property type="protein sequence ID" value="GAG83212.1"/>
    <property type="molecule type" value="Genomic_DNA"/>
</dbReference>
<gene>
    <name evidence="1" type="ORF">S01H4_33895</name>
</gene>
<sequence length="225" mass="24696">TKPVTNWADDVINSDITTCMTNDTLDDGCIECKLNQGVRIEISACPPSSLNTLTVRFYCDDSMQLGENAMVPYTDADSVSDVNKIVIDIQAVGQWYEFVTTEAFRNQLADLGGKFAVRLISNDVIETKNKFGEAEYDAIYTTYKYEGITKDKDGTVLGSCHVALFENLGGTPPTYQFKDSQISDGVTGAYSFTGQGNFNAFVRFQKDGSPNVFDTTDNVVVGVEE</sequence>
<accession>X1BPU6</accession>
<name>X1BPU6_9ZZZZ</name>
<dbReference type="AlphaFoldDB" id="X1BPU6"/>
<protein>
    <submittedName>
        <fullName evidence="1">Uncharacterized protein</fullName>
    </submittedName>
</protein>